<evidence type="ECO:0000313" key="3">
    <source>
        <dbReference type="EnsemblPlants" id="MELO3C020695.2.1"/>
    </source>
</evidence>
<dbReference type="Pfam" id="PF07795">
    <property type="entry name" value="DUF1635"/>
    <property type="match status" value="1"/>
</dbReference>
<evidence type="ECO:0000256" key="2">
    <source>
        <dbReference type="SAM" id="MobiDB-lite"/>
    </source>
</evidence>
<sequence length="384" mass="42527">MEDFASLWSYHQEGVDELRQKLLYTTIELESVKMEANQEMIKNKENVKNLLNLLQLAYKERDEAKNQLHKVLNKLNFQPESPLIKANSSITESNSLSADNNNNSNTFNNISGSPVVDSFFDAAAVSSPTDFSSFNVGDSHNVDQCSLVIESIVKGKKLPKKGRLLQSVMEAGPLLQTLLVAGPLPRWRNPPPLQPMKVLPPVLINSTPRMCSSSMLNFSNVVDMGGPRLSLYERLALKKAPRNAVETSEGPSTLHSGSTTQGVEQSTGIRAFVLLEQELGQSRPEGEIGFNDGPSEAITQALYKLHNIFIQASVSTMGLVNLINFLQQNYVPKTELAQLQATEARIRLECCRAELKTLNPQLAEAESRFHSPESLAEEFKKTDT</sequence>
<feature type="coiled-coil region" evidence="1">
    <location>
        <begin position="33"/>
        <end position="74"/>
    </location>
</feature>
<feature type="region of interest" description="Disordered" evidence="2">
    <location>
        <begin position="242"/>
        <end position="264"/>
    </location>
</feature>
<dbReference type="Gramene" id="MELO3C020695.2.1">
    <property type="protein sequence ID" value="MELO3C020695.2.1"/>
    <property type="gene ID" value="MELO3C020695.2"/>
</dbReference>
<dbReference type="EnsemblPlants" id="MELO3C020695.2.1">
    <property type="protein sequence ID" value="MELO3C020695.2.1"/>
    <property type="gene ID" value="MELO3C020695.2"/>
</dbReference>
<dbReference type="InterPro" id="IPR012862">
    <property type="entry name" value="DUF1635"/>
</dbReference>
<name>A0A9I9DM78_CUCME</name>
<feature type="compositionally biased region" description="Polar residues" evidence="2">
    <location>
        <begin position="245"/>
        <end position="264"/>
    </location>
</feature>
<dbReference type="PANTHER" id="PTHR33431:SF12">
    <property type="entry name" value="HIGH MOBILITY GROUP BOX PROTEIN, PUTATIVE (DUF1635)-RELATED"/>
    <property type="match status" value="1"/>
</dbReference>
<protein>
    <submittedName>
        <fullName evidence="3">Uncharacterized protein</fullName>
    </submittedName>
</protein>
<accession>A0A9I9DM78</accession>
<keyword evidence="1" id="KW-0175">Coiled coil</keyword>
<evidence type="ECO:0000256" key="1">
    <source>
        <dbReference type="SAM" id="Coils"/>
    </source>
</evidence>
<dbReference type="AlphaFoldDB" id="A0A9I9DM78"/>
<reference evidence="3" key="1">
    <citation type="submission" date="2023-03" db="UniProtKB">
        <authorList>
            <consortium name="EnsemblPlants"/>
        </authorList>
    </citation>
    <scope>IDENTIFICATION</scope>
</reference>
<dbReference type="PANTHER" id="PTHR33431">
    <property type="entry name" value="ENABLED-LIKE PROTEIN (DUF1635)"/>
    <property type="match status" value="1"/>
</dbReference>
<proteinExistence type="predicted"/>
<organism evidence="3">
    <name type="scientific">Cucumis melo</name>
    <name type="common">Muskmelon</name>
    <dbReference type="NCBI Taxonomy" id="3656"/>
    <lineage>
        <taxon>Eukaryota</taxon>
        <taxon>Viridiplantae</taxon>
        <taxon>Streptophyta</taxon>
        <taxon>Embryophyta</taxon>
        <taxon>Tracheophyta</taxon>
        <taxon>Spermatophyta</taxon>
        <taxon>Magnoliopsida</taxon>
        <taxon>eudicotyledons</taxon>
        <taxon>Gunneridae</taxon>
        <taxon>Pentapetalae</taxon>
        <taxon>rosids</taxon>
        <taxon>fabids</taxon>
        <taxon>Cucurbitales</taxon>
        <taxon>Cucurbitaceae</taxon>
        <taxon>Benincaseae</taxon>
        <taxon>Cucumis</taxon>
    </lineage>
</organism>